<comment type="caution">
    <text evidence="16">The sequence shown here is derived from an EMBL/GenBank/DDBJ whole genome shotgun (WGS) entry which is preliminary data.</text>
</comment>
<organism evidence="16 17">
    <name type="scientific">Ceratodon purpureus</name>
    <name type="common">Fire moss</name>
    <name type="synonym">Dicranum purpureum</name>
    <dbReference type="NCBI Taxonomy" id="3225"/>
    <lineage>
        <taxon>Eukaryota</taxon>
        <taxon>Viridiplantae</taxon>
        <taxon>Streptophyta</taxon>
        <taxon>Embryophyta</taxon>
        <taxon>Bryophyta</taxon>
        <taxon>Bryophytina</taxon>
        <taxon>Bryopsida</taxon>
        <taxon>Dicranidae</taxon>
        <taxon>Pseudoditrichales</taxon>
        <taxon>Ditrichaceae</taxon>
        <taxon>Ceratodon</taxon>
    </lineage>
</organism>
<keyword evidence="3 14" id="KW-0575">Peroxidase</keyword>
<comment type="similarity">
    <text evidence="2">Belongs to the peroxidase family. Ascorbate peroxidase subfamily.</text>
</comment>
<feature type="binding site" evidence="11">
    <location>
        <position position="246"/>
    </location>
    <ligand>
        <name>Ca(2+)</name>
        <dbReference type="ChEBI" id="CHEBI:29108"/>
        <label>2</label>
    </ligand>
</feature>
<feature type="binding site" evidence="11">
    <location>
        <position position="75"/>
    </location>
    <ligand>
        <name>Ca(2+)</name>
        <dbReference type="ChEBI" id="CHEBI:29108"/>
        <label>1</label>
    </ligand>
</feature>
<reference evidence="16" key="1">
    <citation type="submission" date="2020-06" db="EMBL/GenBank/DDBJ databases">
        <title>WGS assembly of Ceratodon purpureus strain R40.</title>
        <authorList>
            <person name="Carey S.B."/>
            <person name="Jenkins J."/>
            <person name="Shu S."/>
            <person name="Lovell J.T."/>
            <person name="Sreedasyam A."/>
            <person name="Maumus F."/>
            <person name="Tiley G.P."/>
            <person name="Fernandez-Pozo N."/>
            <person name="Barry K."/>
            <person name="Chen C."/>
            <person name="Wang M."/>
            <person name="Lipzen A."/>
            <person name="Daum C."/>
            <person name="Saski C.A."/>
            <person name="Payton A.C."/>
            <person name="Mcbreen J.C."/>
            <person name="Conrad R.E."/>
            <person name="Kollar L.M."/>
            <person name="Olsson S."/>
            <person name="Huttunen S."/>
            <person name="Landis J.B."/>
            <person name="Wickett N.J."/>
            <person name="Johnson M.G."/>
            <person name="Rensing S.A."/>
            <person name="Grimwood J."/>
            <person name="Schmutz J."/>
            <person name="Mcdaniel S.F."/>
        </authorList>
    </citation>
    <scope>NUCLEOTIDE SEQUENCE</scope>
    <source>
        <strain evidence="16">R40</strain>
    </source>
</reference>
<dbReference type="PROSITE" id="PS50873">
    <property type="entry name" value="PEROXIDASE_4"/>
    <property type="match status" value="1"/>
</dbReference>
<feature type="binding site" evidence="11">
    <location>
        <position position="77"/>
    </location>
    <ligand>
        <name>Ca(2+)</name>
        <dbReference type="ChEBI" id="CHEBI:29108"/>
        <label>1</label>
    </ligand>
</feature>
<comment type="function">
    <text evidence="14">Removal of H(2)O(2), oxidation of toxic reductants, biosynthesis and degradation of lignin, suberization, auxin catabolism, response to environmental stresses such as wounding, pathogen attack and oxidative stress.</text>
</comment>
<feature type="binding site" evidence="11">
    <location>
        <position position="72"/>
    </location>
    <ligand>
        <name>Ca(2+)</name>
        <dbReference type="ChEBI" id="CHEBI:29108"/>
        <label>1</label>
    </ligand>
</feature>
<dbReference type="GO" id="GO:0140825">
    <property type="term" value="F:lactoperoxidase activity"/>
    <property type="evidence" value="ECO:0007669"/>
    <property type="project" value="UniProtKB-EC"/>
</dbReference>
<keyword evidence="14" id="KW-0964">Secreted</keyword>
<dbReference type="PROSITE" id="PS00436">
    <property type="entry name" value="PEROXIDASE_2"/>
    <property type="match status" value="1"/>
</dbReference>
<dbReference type="PROSITE" id="PS00435">
    <property type="entry name" value="PEROXIDASE_1"/>
    <property type="match status" value="1"/>
</dbReference>
<evidence type="ECO:0000256" key="7">
    <source>
        <dbReference type="ARBA" id="ARBA00023004"/>
    </source>
</evidence>
<keyword evidence="14" id="KW-0376">Hydrogen peroxide</keyword>
<dbReference type="SUPFAM" id="SSF48113">
    <property type="entry name" value="Heme-dependent peroxidases"/>
    <property type="match status" value="1"/>
</dbReference>
<comment type="cofactor">
    <cofactor evidence="11 14">
        <name>Ca(2+)</name>
        <dbReference type="ChEBI" id="CHEBI:29108"/>
    </cofactor>
    <text evidence="11 14">Binds 2 calcium ions per subunit.</text>
</comment>
<gene>
    <name evidence="16" type="ORF">KC19_1G150500</name>
</gene>
<dbReference type="InterPro" id="IPR010255">
    <property type="entry name" value="Haem_peroxidase_sf"/>
</dbReference>
<evidence type="ECO:0000256" key="6">
    <source>
        <dbReference type="ARBA" id="ARBA00023002"/>
    </source>
</evidence>
<evidence type="ECO:0000256" key="3">
    <source>
        <dbReference type="ARBA" id="ARBA00022559"/>
    </source>
</evidence>
<keyword evidence="7 11" id="KW-0408">Iron</keyword>
<evidence type="ECO:0000256" key="8">
    <source>
        <dbReference type="ARBA" id="ARBA00023157"/>
    </source>
</evidence>
<dbReference type="Gene3D" id="1.10.420.10">
    <property type="entry name" value="Peroxidase, domain 2"/>
    <property type="match status" value="1"/>
</dbReference>
<feature type="disulfide bond" evidence="13">
    <location>
        <begin position="126"/>
        <end position="320"/>
    </location>
</feature>
<feature type="binding site" evidence="11">
    <location>
        <position position="243"/>
    </location>
    <ligand>
        <name>Ca(2+)</name>
        <dbReference type="ChEBI" id="CHEBI:29108"/>
        <label>2</label>
    </ligand>
</feature>
<dbReference type="EMBL" id="CM026421">
    <property type="protein sequence ID" value="KAG0591111.1"/>
    <property type="molecule type" value="Genomic_DNA"/>
</dbReference>
<dbReference type="FunFam" id="1.10.520.10:FF:000009">
    <property type="entry name" value="Peroxidase"/>
    <property type="match status" value="1"/>
</dbReference>
<feature type="disulfide bond" evidence="13">
    <location>
        <begin position="206"/>
        <end position="230"/>
    </location>
</feature>
<evidence type="ECO:0000256" key="11">
    <source>
        <dbReference type="PIRSR" id="PIRSR600823-3"/>
    </source>
</evidence>
<dbReference type="PANTHER" id="PTHR31388">
    <property type="entry name" value="PEROXIDASE 72-RELATED"/>
    <property type="match status" value="1"/>
</dbReference>
<feature type="binding site" evidence="11">
    <location>
        <position position="251"/>
    </location>
    <ligand>
        <name>Ca(2+)</name>
        <dbReference type="ChEBI" id="CHEBI:29108"/>
        <label>2</label>
    </ligand>
</feature>
<evidence type="ECO:0000256" key="13">
    <source>
        <dbReference type="PIRSR" id="PIRSR600823-5"/>
    </source>
</evidence>
<dbReference type="FunFam" id="1.10.420.10:FF:000001">
    <property type="entry name" value="Peroxidase"/>
    <property type="match status" value="1"/>
</dbReference>
<evidence type="ECO:0000259" key="15">
    <source>
        <dbReference type="PROSITE" id="PS50873"/>
    </source>
</evidence>
<evidence type="ECO:0000256" key="2">
    <source>
        <dbReference type="ARBA" id="ARBA00006873"/>
    </source>
</evidence>
<dbReference type="Pfam" id="PF00141">
    <property type="entry name" value="peroxidase"/>
    <property type="match status" value="1"/>
</dbReference>
<evidence type="ECO:0000256" key="14">
    <source>
        <dbReference type="RuleBase" id="RU362060"/>
    </source>
</evidence>
<dbReference type="Proteomes" id="UP000822688">
    <property type="component" value="Chromosome 1"/>
</dbReference>
<evidence type="ECO:0000256" key="4">
    <source>
        <dbReference type="ARBA" id="ARBA00022617"/>
    </source>
</evidence>
<feature type="binding site" evidence="11">
    <location>
        <position position="81"/>
    </location>
    <ligand>
        <name>Ca(2+)</name>
        <dbReference type="ChEBI" id="CHEBI:29108"/>
        <label>1</label>
    </ligand>
</feature>
<keyword evidence="14" id="KW-0732">Signal</keyword>
<keyword evidence="11 14" id="KW-0106">Calcium</keyword>
<feature type="disulfide bond" evidence="13">
    <location>
        <begin position="40"/>
        <end position="120"/>
    </location>
</feature>
<feature type="signal peptide" evidence="14">
    <location>
        <begin position="1"/>
        <end position="28"/>
    </location>
</feature>
<dbReference type="PRINTS" id="PR00458">
    <property type="entry name" value="PEROXIDASE"/>
</dbReference>
<feature type="binding site" evidence="11">
    <location>
        <position position="93"/>
    </location>
    <ligand>
        <name>Ca(2+)</name>
        <dbReference type="ChEBI" id="CHEBI:29108"/>
        <label>1</label>
    </ligand>
</feature>
<dbReference type="OrthoDB" id="2113341at2759"/>
<evidence type="ECO:0000313" key="16">
    <source>
        <dbReference type="EMBL" id="KAG0591111.1"/>
    </source>
</evidence>
<feature type="binding site" evidence="11">
    <location>
        <position position="79"/>
    </location>
    <ligand>
        <name>Ca(2+)</name>
        <dbReference type="ChEBI" id="CHEBI:29108"/>
        <label>1</label>
    </ligand>
</feature>
<dbReference type="PANTHER" id="PTHR31388:SF5">
    <property type="entry name" value="PEROXIDASE"/>
    <property type="match status" value="1"/>
</dbReference>
<keyword evidence="8 13" id="KW-1015">Disulfide bond</keyword>
<dbReference type="InterPro" id="IPR019793">
    <property type="entry name" value="Peroxidases_heam-ligand_BS"/>
</dbReference>
<dbReference type="PRINTS" id="PR00461">
    <property type="entry name" value="PLPEROXIDASE"/>
</dbReference>
<keyword evidence="17" id="KW-1185">Reference proteome</keyword>
<feature type="binding site" evidence="10">
    <location>
        <position position="169"/>
    </location>
    <ligand>
        <name>substrate</name>
    </ligand>
</feature>
<feature type="disulfide bond" evidence="13">
    <location>
        <begin position="73"/>
        <end position="78"/>
    </location>
</feature>
<sequence>MGTFSEAGAMVSLCVVAMVVLATIGAEAQPPRTDFYDKSCPQIFSIVKAGVKSAVKIEKRMAASIVRLHFHDCFVNGCDGSVLLDDSPTIDGEKLAFGNVNSARGFDVIDSIKATLEKACPMTVSCADLLALASRDAAVEVGLTENFPVFFGRRDSLTASRAEANLRLPSPRLNYEELKGNFAFWGMNEVDLIALSGAHTFGRVRCGVVRLFLDDTDTNANFRKKLAKVCPANVNPLALNNFDNKTPDQFDNAYYKNLQRGESVLRSDQTLWSSPGPNQAIVRDFALNQGNFFRQYALSSVKMANLKPLTGRQGEVRRNCRFPNSAPAIAFE</sequence>
<dbReference type="CDD" id="cd00693">
    <property type="entry name" value="secretory_peroxidase"/>
    <property type="match status" value="1"/>
</dbReference>
<feature type="active site" description="Proton acceptor" evidence="9">
    <location>
        <position position="71"/>
    </location>
</feature>
<accession>A0A8T0J8P1</accession>
<keyword evidence="5 11" id="KW-0479">Metal-binding</keyword>
<dbReference type="GO" id="GO:0020037">
    <property type="term" value="F:heme binding"/>
    <property type="evidence" value="ECO:0007669"/>
    <property type="project" value="UniProtKB-UniRule"/>
</dbReference>
<evidence type="ECO:0000256" key="9">
    <source>
        <dbReference type="PIRSR" id="PIRSR600823-1"/>
    </source>
</evidence>
<protein>
    <recommendedName>
        <fullName evidence="14">Peroxidase</fullName>
        <ecNumber evidence="14">1.11.1.7</ecNumber>
    </recommendedName>
</protein>
<dbReference type="GO" id="GO:0006979">
    <property type="term" value="P:response to oxidative stress"/>
    <property type="evidence" value="ECO:0007669"/>
    <property type="project" value="UniProtKB-UniRule"/>
</dbReference>
<feature type="binding site" description="axial binding residue" evidence="11">
    <location>
        <position position="199"/>
    </location>
    <ligand>
        <name>heme b</name>
        <dbReference type="ChEBI" id="CHEBI:60344"/>
    </ligand>
    <ligandPart>
        <name>Fe</name>
        <dbReference type="ChEBI" id="CHEBI:18248"/>
    </ligandPart>
</feature>
<dbReference type="InterPro" id="IPR033905">
    <property type="entry name" value="Secretory_peroxidase"/>
</dbReference>
<dbReference type="AlphaFoldDB" id="A0A8T0J8P1"/>
<evidence type="ECO:0000256" key="12">
    <source>
        <dbReference type="PIRSR" id="PIRSR600823-4"/>
    </source>
</evidence>
<feature type="chain" id="PRO_5035969320" description="Peroxidase" evidence="14">
    <location>
        <begin position="29"/>
        <end position="332"/>
    </location>
</feature>
<evidence type="ECO:0000256" key="1">
    <source>
        <dbReference type="ARBA" id="ARBA00000189"/>
    </source>
</evidence>
<dbReference type="Gene3D" id="1.10.520.10">
    <property type="match status" value="1"/>
</dbReference>
<comment type="similarity">
    <text evidence="14">Belongs to the peroxidase family. Classical plant (class III) peroxidase subfamily.</text>
</comment>
<evidence type="ECO:0000256" key="10">
    <source>
        <dbReference type="PIRSR" id="PIRSR600823-2"/>
    </source>
</evidence>
<evidence type="ECO:0000313" key="17">
    <source>
        <dbReference type="Proteomes" id="UP000822688"/>
    </source>
</evidence>
<comment type="cofactor">
    <cofactor evidence="11 14">
        <name>heme b</name>
        <dbReference type="ChEBI" id="CHEBI:60344"/>
    </cofactor>
    <text evidence="11 14">Binds 1 heme b (iron(II)-protoporphyrin IX) group per subunit.</text>
</comment>
<keyword evidence="6 14" id="KW-0560">Oxidoreductase</keyword>
<feature type="site" description="Transition state stabilizer" evidence="12">
    <location>
        <position position="67"/>
    </location>
</feature>
<name>A0A8T0J8P1_CERPU</name>
<dbReference type="GO" id="GO:0005576">
    <property type="term" value="C:extracellular region"/>
    <property type="evidence" value="ECO:0007669"/>
    <property type="project" value="UniProtKB-SubCell"/>
</dbReference>
<dbReference type="InterPro" id="IPR002016">
    <property type="entry name" value="Haem_peroxidase"/>
</dbReference>
<dbReference type="InterPro" id="IPR000823">
    <property type="entry name" value="Peroxidase_pln"/>
</dbReference>
<keyword evidence="4 14" id="KW-0349">Heme</keyword>
<proteinExistence type="inferred from homology"/>
<dbReference type="GO" id="GO:0046872">
    <property type="term" value="F:metal ion binding"/>
    <property type="evidence" value="ECO:0007669"/>
    <property type="project" value="UniProtKB-UniRule"/>
</dbReference>
<comment type="subcellular location">
    <subcellularLocation>
        <location evidence="14">Secreted</location>
    </subcellularLocation>
</comment>
<evidence type="ECO:0000256" key="5">
    <source>
        <dbReference type="ARBA" id="ARBA00022723"/>
    </source>
</evidence>
<feature type="binding site" evidence="11">
    <location>
        <position position="200"/>
    </location>
    <ligand>
        <name>Ca(2+)</name>
        <dbReference type="ChEBI" id="CHEBI:29108"/>
        <label>2</label>
    </ligand>
</feature>
<feature type="domain" description="Plant heme peroxidase family profile" evidence="15">
    <location>
        <begin position="30"/>
        <end position="324"/>
    </location>
</feature>
<dbReference type="GO" id="GO:0042744">
    <property type="term" value="P:hydrogen peroxide catabolic process"/>
    <property type="evidence" value="ECO:0007669"/>
    <property type="project" value="UniProtKB-KW"/>
</dbReference>
<dbReference type="InterPro" id="IPR019794">
    <property type="entry name" value="Peroxidases_AS"/>
</dbReference>
<comment type="catalytic activity">
    <reaction evidence="1 14">
        <text>2 a phenolic donor + H2O2 = 2 a phenolic radical donor + 2 H2O</text>
        <dbReference type="Rhea" id="RHEA:56136"/>
        <dbReference type="ChEBI" id="CHEBI:15377"/>
        <dbReference type="ChEBI" id="CHEBI:16240"/>
        <dbReference type="ChEBI" id="CHEBI:139520"/>
        <dbReference type="ChEBI" id="CHEBI:139521"/>
        <dbReference type="EC" id="1.11.1.7"/>
    </reaction>
</comment>
<dbReference type="EC" id="1.11.1.7" evidence="14"/>